<accession>I0R3W2</accession>
<keyword evidence="1" id="KW-0472">Membrane</keyword>
<keyword evidence="3" id="KW-1185">Reference proteome</keyword>
<proteinExistence type="predicted"/>
<dbReference type="OrthoDB" id="2033815at2"/>
<reference evidence="2 3" key="1">
    <citation type="submission" date="2012-03" db="EMBL/GenBank/DDBJ databases">
        <authorList>
            <person name="Durkin A.S."/>
            <person name="McCorrison J."/>
            <person name="Torralba M."/>
            <person name="Gillis M."/>
            <person name="Methe B."/>
            <person name="Sutton G."/>
            <person name="Nelson K.E."/>
        </authorList>
    </citation>
    <scope>NUCLEOTIDE SEQUENCE [LARGE SCALE GENOMIC DNA]</scope>
    <source>
        <strain evidence="2 3">F0468</strain>
    </source>
</reference>
<evidence type="ECO:0000313" key="2">
    <source>
        <dbReference type="EMBL" id="EIC94370.1"/>
    </source>
</evidence>
<dbReference type="AlphaFoldDB" id="I0R3W2"/>
<organism evidence="2 3">
    <name type="scientific">Lachnoanaerobaculum saburreum F0468</name>
    <dbReference type="NCBI Taxonomy" id="1095750"/>
    <lineage>
        <taxon>Bacteria</taxon>
        <taxon>Bacillati</taxon>
        <taxon>Bacillota</taxon>
        <taxon>Clostridia</taxon>
        <taxon>Lachnospirales</taxon>
        <taxon>Lachnospiraceae</taxon>
        <taxon>Lachnoanaerobaculum</taxon>
    </lineage>
</organism>
<gene>
    <name evidence="2" type="ORF">HMPREF9970_0918</name>
</gene>
<comment type="caution">
    <text evidence="2">The sequence shown here is derived from an EMBL/GenBank/DDBJ whole genome shotgun (WGS) entry which is preliminary data.</text>
</comment>
<keyword evidence="1" id="KW-0812">Transmembrane</keyword>
<dbReference type="Proteomes" id="UP000005039">
    <property type="component" value="Unassembled WGS sequence"/>
</dbReference>
<dbReference type="EMBL" id="AJGH01000142">
    <property type="protein sequence ID" value="EIC94370.1"/>
    <property type="molecule type" value="Genomic_DNA"/>
</dbReference>
<protein>
    <submittedName>
        <fullName evidence="2">Uncharacterized protein</fullName>
    </submittedName>
</protein>
<dbReference type="RefSeq" id="WP_008755237.1">
    <property type="nucleotide sequence ID" value="NZ_AJGH01000142.1"/>
</dbReference>
<evidence type="ECO:0000313" key="3">
    <source>
        <dbReference type="Proteomes" id="UP000005039"/>
    </source>
</evidence>
<name>I0R3W2_9FIRM</name>
<sequence length="232" mass="27549">MDSEIRLTEKKKLKIIIIISFVMALLFSSMDIAEYLNDRRINRAEKYRVEAGIIAMLADLLRADLECIDKRGKVHDVYTDNDKSYAVERDISDYIYGQSRILYRYKIVEDENTQKFIDFFNDNMKHLRVCKRDKNGKLTSPQTISEAEGLEEFKEVNSLDELIKYMHKTTEDGKYYLYVLKYMDYDDSEFKGKIIYENEDGTEKTVFEDRAISIWDLFTNRDYLYEAVKVVK</sequence>
<evidence type="ECO:0000256" key="1">
    <source>
        <dbReference type="SAM" id="Phobius"/>
    </source>
</evidence>
<dbReference type="eggNOG" id="ENOG5033TN6">
    <property type="taxonomic scope" value="Bacteria"/>
</dbReference>
<dbReference type="PATRIC" id="fig|1095750.3.peg.2797"/>
<feature type="transmembrane region" description="Helical" evidence="1">
    <location>
        <begin position="15"/>
        <end position="36"/>
    </location>
</feature>
<keyword evidence="1" id="KW-1133">Transmembrane helix</keyword>